<evidence type="ECO:0000256" key="1">
    <source>
        <dbReference type="PIRSR" id="PIRSR000390-1"/>
    </source>
</evidence>
<dbReference type="GO" id="GO:0008483">
    <property type="term" value="F:transaminase activity"/>
    <property type="evidence" value="ECO:0007669"/>
    <property type="project" value="UniProtKB-KW"/>
</dbReference>
<accession>A0A1B1UXT0</accession>
<keyword evidence="5" id="KW-0614">Plasmid</keyword>
<dbReference type="Gene3D" id="3.90.1150.10">
    <property type="entry name" value="Aspartate Aminotransferase, domain 1"/>
    <property type="match status" value="1"/>
</dbReference>
<evidence type="ECO:0000256" key="2">
    <source>
        <dbReference type="PIRSR" id="PIRSR000390-2"/>
    </source>
</evidence>
<geneLocation type="plasmid" evidence="4">
    <name>pT15G-1</name>
</geneLocation>
<dbReference type="GO" id="GO:0030170">
    <property type="term" value="F:pyridoxal phosphate binding"/>
    <property type="evidence" value="ECO:0007669"/>
    <property type="project" value="TreeGrafter"/>
</dbReference>
<dbReference type="PANTHER" id="PTHR30244">
    <property type="entry name" value="TRANSAMINASE"/>
    <property type="match status" value="1"/>
</dbReference>
<reference evidence="5" key="1">
    <citation type="journal article" date="2016" name="Antimicrob. Agents Chemother.">
        <title>Emergence of ileS2-Carrying, Multidrug-Resistant Plasmids in Staphylococcus lugdunensis.</title>
        <authorList>
            <person name="Ho P.L."/>
            <person name="Liu M.C."/>
            <person name="Chow K.H."/>
            <person name="Tse C.W."/>
            <person name="Lo W.U."/>
            <person name="Mak S.K."/>
            <person name="Lo W.K."/>
        </authorList>
    </citation>
    <scope>NUCLEOTIDE SEQUENCE</scope>
    <source>
        <strain evidence="5">K93G</strain>
        <strain evidence="4">Tlug15G-4</strain>
        <plasmid evidence="5">pK93G</plasmid>
        <plasmid evidence="4">pT15G-1</plasmid>
    </source>
</reference>
<dbReference type="RefSeq" id="WP_000263482.1">
    <property type="nucleotide sequence ID" value="NZ_KU882681.1"/>
</dbReference>
<feature type="modified residue" description="N6-(pyridoxal phosphate)lysine" evidence="2">
    <location>
        <position position="183"/>
    </location>
</feature>
<geneLocation type="plasmid" evidence="5">
    <name>pK93G</name>
</geneLocation>
<keyword evidence="2 3" id="KW-0663">Pyridoxal phosphate</keyword>
<keyword evidence="5" id="KW-0808">Transferase</keyword>
<evidence type="ECO:0000313" key="4">
    <source>
        <dbReference type="EMBL" id="ANW07851.1"/>
    </source>
</evidence>
<feature type="active site" description="Proton acceptor" evidence="1">
    <location>
        <position position="183"/>
    </location>
</feature>
<gene>
    <name evidence="5" type="ORF">pK93G_11</name>
    <name evidence="4" type="ORF">pT15G-1_30</name>
</gene>
<dbReference type="SUPFAM" id="SSF53383">
    <property type="entry name" value="PLP-dependent transferases"/>
    <property type="match status" value="1"/>
</dbReference>
<dbReference type="EMBL" id="KU882682">
    <property type="protein sequence ID" value="ANW07876.1"/>
    <property type="molecule type" value="Genomic_DNA"/>
</dbReference>
<evidence type="ECO:0000313" key="5">
    <source>
        <dbReference type="EMBL" id="ANW07876.1"/>
    </source>
</evidence>
<dbReference type="Gene3D" id="3.40.640.10">
    <property type="entry name" value="Type I PLP-dependent aspartate aminotransferase-like (Major domain)"/>
    <property type="match status" value="1"/>
</dbReference>
<organism evidence="5">
    <name type="scientific">Staphylococcus lugdunensis</name>
    <dbReference type="NCBI Taxonomy" id="28035"/>
    <lineage>
        <taxon>Bacteria</taxon>
        <taxon>Bacillati</taxon>
        <taxon>Bacillota</taxon>
        <taxon>Bacilli</taxon>
        <taxon>Bacillales</taxon>
        <taxon>Staphylococcaceae</taxon>
        <taxon>Staphylococcus</taxon>
    </lineage>
</organism>
<proteinExistence type="inferred from homology"/>
<dbReference type="InterPro" id="IPR015424">
    <property type="entry name" value="PyrdxlP-dep_Trfase"/>
</dbReference>
<dbReference type="PIRSF" id="PIRSF000390">
    <property type="entry name" value="PLP_StrS"/>
    <property type="match status" value="1"/>
</dbReference>
<dbReference type="InterPro" id="IPR015421">
    <property type="entry name" value="PyrdxlP-dep_Trfase_major"/>
</dbReference>
<dbReference type="InterPro" id="IPR000653">
    <property type="entry name" value="DegT/StrS_aminotransferase"/>
</dbReference>
<dbReference type="PANTHER" id="PTHR30244:SF34">
    <property type="entry name" value="DTDP-4-AMINO-4,6-DIDEOXYGALACTOSE TRANSAMINASE"/>
    <property type="match status" value="1"/>
</dbReference>
<name>A0A1B1UXT0_STALU</name>
<evidence type="ECO:0000256" key="3">
    <source>
        <dbReference type="RuleBase" id="RU004508"/>
    </source>
</evidence>
<comment type="similarity">
    <text evidence="3">Belongs to the DegT/DnrJ/EryC1 family.</text>
</comment>
<dbReference type="GO" id="GO:0000271">
    <property type="term" value="P:polysaccharide biosynthetic process"/>
    <property type="evidence" value="ECO:0007669"/>
    <property type="project" value="TreeGrafter"/>
</dbReference>
<dbReference type="EMBL" id="KU882681">
    <property type="protein sequence ID" value="ANW07851.1"/>
    <property type="molecule type" value="Genomic_DNA"/>
</dbReference>
<protein>
    <submittedName>
        <fullName evidence="5">Putative DegT/DnrJ/EryC1/StrS aminotransferase family O-antigen related protein</fullName>
    </submittedName>
</protein>
<dbReference type="CDD" id="cd00616">
    <property type="entry name" value="AHBA_syn"/>
    <property type="match status" value="1"/>
</dbReference>
<dbReference type="InterPro" id="IPR015422">
    <property type="entry name" value="PyrdxlP-dep_Trfase_small"/>
</dbReference>
<dbReference type="Pfam" id="PF01041">
    <property type="entry name" value="DegT_DnrJ_EryC1"/>
    <property type="match status" value="1"/>
</dbReference>
<sequence length="377" mass="43043">MWDIEVSSSDISQKDIEIVCETMKSNWLSMGPKVKEFESMWAKELGINYISAVSSGTAALHLACLCCEFTYGDEVIVPALTFVATANAVKYTGATPIISDIESKDNLILSIEEIRKNITSKTKGIIIVHYAGYTYNIEEISKLAKEYNLYLIEDAAHAITSSYNNKSLGTYGDLACFSFYPNKNITTGEGGVIATNNKDFHEKIRSLRTHGMTTETWNRYNSSISTYDVNNLGYNYRMDDLRASLGISQFKNMKRNKIHRKNLVNKYRELLLGYKEITIPFLTNNTDSSNYIFVIFVKNPILKEKMITDLRNEKIQTSFHYTPLHKFSYYKSKNLLPIVEEVSKGLVTLPLHNRLSINDVKRVCTIISKSIQEWREQ</sequence>
<keyword evidence="5" id="KW-0032">Aminotransferase</keyword>
<dbReference type="AlphaFoldDB" id="A0A1B1UXT0"/>